<sequence>MNIRLINMIGGIKTTSAGRAGIRPSTGSGRPEALEGRNLLPGSLPAGAGQVRNGFSLIELPFDKLPSGLSLRVEDRVVRKR</sequence>
<evidence type="ECO:0000313" key="2">
    <source>
        <dbReference type="EMBL" id="KKK53972.1"/>
    </source>
</evidence>
<gene>
    <name evidence="2" type="ORF">LCGC14_3089410</name>
</gene>
<feature type="region of interest" description="Disordered" evidence="1">
    <location>
        <begin position="17"/>
        <end position="37"/>
    </location>
</feature>
<feature type="non-terminal residue" evidence="2">
    <location>
        <position position="81"/>
    </location>
</feature>
<dbReference type="EMBL" id="LAZR01066237">
    <property type="protein sequence ID" value="KKK53972.1"/>
    <property type="molecule type" value="Genomic_DNA"/>
</dbReference>
<proteinExistence type="predicted"/>
<comment type="caution">
    <text evidence="2">The sequence shown here is derived from an EMBL/GenBank/DDBJ whole genome shotgun (WGS) entry which is preliminary data.</text>
</comment>
<reference evidence="2" key="1">
    <citation type="journal article" date="2015" name="Nature">
        <title>Complex archaea that bridge the gap between prokaryotes and eukaryotes.</title>
        <authorList>
            <person name="Spang A."/>
            <person name="Saw J.H."/>
            <person name="Jorgensen S.L."/>
            <person name="Zaremba-Niedzwiedzka K."/>
            <person name="Martijn J."/>
            <person name="Lind A.E."/>
            <person name="van Eijk R."/>
            <person name="Schleper C."/>
            <person name="Guy L."/>
            <person name="Ettema T.J."/>
        </authorList>
    </citation>
    <scope>NUCLEOTIDE SEQUENCE</scope>
</reference>
<protein>
    <submittedName>
        <fullName evidence="2">Uncharacterized protein</fullName>
    </submittedName>
</protein>
<accession>A0A0F8WAZ4</accession>
<evidence type="ECO:0000256" key="1">
    <source>
        <dbReference type="SAM" id="MobiDB-lite"/>
    </source>
</evidence>
<name>A0A0F8WAZ4_9ZZZZ</name>
<dbReference type="AlphaFoldDB" id="A0A0F8WAZ4"/>
<organism evidence="2">
    <name type="scientific">marine sediment metagenome</name>
    <dbReference type="NCBI Taxonomy" id="412755"/>
    <lineage>
        <taxon>unclassified sequences</taxon>
        <taxon>metagenomes</taxon>
        <taxon>ecological metagenomes</taxon>
    </lineage>
</organism>